<accession>A0A5D3FF54</accession>
<feature type="domain" description="HTH cro/C1-type" evidence="1">
    <location>
        <begin position="45"/>
        <end position="101"/>
    </location>
</feature>
<comment type="caution">
    <text evidence="2">The sequence shown here is derived from an EMBL/GenBank/DDBJ whole genome shotgun (WGS) entry which is preliminary data.</text>
</comment>
<evidence type="ECO:0000259" key="1">
    <source>
        <dbReference type="PROSITE" id="PS50943"/>
    </source>
</evidence>
<dbReference type="SUPFAM" id="SSF47413">
    <property type="entry name" value="lambda repressor-like DNA-binding domains"/>
    <property type="match status" value="1"/>
</dbReference>
<dbReference type="InterPro" id="IPR043917">
    <property type="entry name" value="DUF5753"/>
</dbReference>
<gene>
    <name evidence="2" type="ORF">FXF68_22980</name>
</gene>
<dbReference type="Gene3D" id="1.10.260.40">
    <property type="entry name" value="lambda repressor-like DNA-binding domains"/>
    <property type="match status" value="1"/>
</dbReference>
<evidence type="ECO:0000313" key="2">
    <source>
        <dbReference type="EMBL" id="TYK46719.1"/>
    </source>
</evidence>
<organism evidence="2 3">
    <name type="scientific">Actinomadura decatromicini</name>
    <dbReference type="NCBI Taxonomy" id="2604572"/>
    <lineage>
        <taxon>Bacteria</taxon>
        <taxon>Bacillati</taxon>
        <taxon>Actinomycetota</taxon>
        <taxon>Actinomycetes</taxon>
        <taxon>Streptosporangiales</taxon>
        <taxon>Thermomonosporaceae</taxon>
        <taxon>Actinomadura</taxon>
    </lineage>
</organism>
<dbReference type="Pfam" id="PF13560">
    <property type="entry name" value="HTH_31"/>
    <property type="match status" value="1"/>
</dbReference>
<dbReference type="PROSITE" id="PS50943">
    <property type="entry name" value="HTH_CROC1"/>
    <property type="match status" value="1"/>
</dbReference>
<dbReference type="Pfam" id="PF19054">
    <property type="entry name" value="DUF5753"/>
    <property type="match status" value="1"/>
</dbReference>
<dbReference type="Proteomes" id="UP000323505">
    <property type="component" value="Unassembled WGS sequence"/>
</dbReference>
<dbReference type="InterPro" id="IPR001387">
    <property type="entry name" value="Cro/C1-type_HTH"/>
</dbReference>
<dbReference type="SMART" id="SM00530">
    <property type="entry name" value="HTH_XRE"/>
    <property type="match status" value="1"/>
</dbReference>
<dbReference type="AlphaFoldDB" id="A0A5D3FF54"/>
<name>A0A5D3FF54_9ACTN</name>
<evidence type="ECO:0000313" key="3">
    <source>
        <dbReference type="Proteomes" id="UP000323505"/>
    </source>
</evidence>
<dbReference type="CDD" id="cd00093">
    <property type="entry name" value="HTH_XRE"/>
    <property type="match status" value="1"/>
</dbReference>
<dbReference type="GO" id="GO:0003677">
    <property type="term" value="F:DNA binding"/>
    <property type="evidence" value="ECO:0007669"/>
    <property type="project" value="InterPro"/>
</dbReference>
<dbReference type="EMBL" id="VSRQ01000005">
    <property type="protein sequence ID" value="TYK46719.1"/>
    <property type="molecule type" value="Genomic_DNA"/>
</dbReference>
<protein>
    <submittedName>
        <fullName evidence="2">Helix-turn-helix domain-containing protein</fullName>
    </submittedName>
</protein>
<sequence>MRSVSICDSQIGKAYADGGRRSGEVVPVSEAYGATVAKRGLARRLRELRDEAGYTANQVCDRLNWGRGKVGRFEANNWVRPELSDIRDLARIYEGSDLDELERLASLARERAWWREYPDVFDNEFPGFEGDASRIHVIMPLVLPGLLQTLPYMQALLASGFQSPEWRERALRARLRRQQILDRDDGTAPELVALITEAALMYEWGDAGDRRAQLRHLLTMSKRPNVELRLLRLSDGLHPGMSTLVNIFRFPGGEPPLVFLENDADIQEIDTPEKVEAYDRIFEQIRAAALSTADTAAHLEKSIAALE</sequence>
<proteinExistence type="predicted"/>
<dbReference type="InterPro" id="IPR010982">
    <property type="entry name" value="Lambda_DNA-bd_dom_sf"/>
</dbReference>
<reference evidence="2 3" key="1">
    <citation type="submission" date="2019-08" db="EMBL/GenBank/DDBJ databases">
        <title>Actinomadura sp. nov. CYP1-5 isolated from mountain soil.</title>
        <authorList>
            <person name="Songsumanus A."/>
            <person name="Kuncharoen N."/>
            <person name="Kudo T."/>
            <person name="Yuki M."/>
            <person name="Igarashi Y."/>
            <person name="Tanasupawat S."/>
        </authorList>
    </citation>
    <scope>NUCLEOTIDE SEQUENCE [LARGE SCALE GENOMIC DNA]</scope>
    <source>
        <strain evidence="2 3">CYP1-5</strain>
    </source>
</reference>
<keyword evidence="3" id="KW-1185">Reference proteome</keyword>